<proteinExistence type="predicted"/>
<organism evidence="2 3">
    <name type="scientific">Sphingomonas desiccabilis</name>
    <dbReference type="NCBI Taxonomy" id="429134"/>
    <lineage>
        <taxon>Bacteria</taxon>
        <taxon>Pseudomonadati</taxon>
        <taxon>Pseudomonadota</taxon>
        <taxon>Alphaproteobacteria</taxon>
        <taxon>Sphingomonadales</taxon>
        <taxon>Sphingomonadaceae</taxon>
        <taxon>Sphingomonas</taxon>
    </lineage>
</organism>
<dbReference type="Proteomes" id="UP000292347">
    <property type="component" value="Unassembled WGS sequence"/>
</dbReference>
<dbReference type="InterPro" id="IPR050194">
    <property type="entry name" value="Glycosyltransferase_grp1"/>
</dbReference>
<reference evidence="2 3" key="1">
    <citation type="submission" date="2019-01" db="EMBL/GenBank/DDBJ databases">
        <title>Sphingomonas mucosissima sp. nov. and Sphingomonas desiccabilis sp. nov., from biological soil crusts in the Colorado Plateau, USA.</title>
        <authorList>
            <person name="Zhu D."/>
        </authorList>
    </citation>
    <scope>NUCLEOTIDE SEQUENCE [LARGE SCALE GENOMIC DNA]</scope>
    <source>
        <strain evidence="2 3">CP1D</strain>
    </source>
</reference>
<dbReference type="SUPFAM" id="SSF53756">
    <property type="entry name" value="UDP-Glycosyltransferase/glycogen phosphorylase"/>
    <property type="match status" value="1"/>
</dbReference>
<dbReference type="Gene3D" id="3.40.50.2000">
    <property type="entry name" value="Glycogen Phosphorylase B"/>
    <property type="match status" value="2"/>
</dbReference>
<accession>A0A4Q2IXK6</accession>
<dbReference type="InterPro" id="IPR028098">
    <property type="entry name" value="Glyco_trans_4-like_N"/>
</dbReference>
<dbReference type="AlphaFoldDB" id="A0A4Q2IXK6"/>
<dbReference type="PANTHER" id="PTHR45947">
    <property type="entry name" value="SULFOQUINOVOSYL TRANSFERASE SQD2"/>
    <property type="match status" value="1"/>
</dbReference>
<gene>
    <name evidence="2" type="ORF">EO081_07140</name>
</gene>
<evidence type="ECO:0000313" key="2">
    <source>
        <dbReference type="EMBL" id="RXZ35385.1"/>
    </source>
</evidence>
<dbReference type="PANTHER" id="PTHR45947:SF3">
    <property type="entry name" value="SULFOQUINOVOSYL TRANSFERASE SQD2"/>
    <property type="match status" value="1"/>
</dbReference>
<sequence length="346" mass="37503">MRIAIVSDAWAPQVNGVVRTLAATINELRRRGHAVETVTPDGFVTWACPGYREIRLAFGQSWAVAHRLERFRPQAVHIATEGPLGWAARRWCLDRGQRFTTSFHTNFPDYLALRTHLPARCFWPAFRRFHQPSSAVLAATASVSARLAAQGILQTRLWSRGVDPSIFHPRAARSSAPNSSGPLLLHVGRVAVEKNLEAFLALDVPGTKLVVGDGPARQMLATRYPKARFLGTLHGSALADAYRAADVLVFPSRTDTFGLVMIEALACGTPVAAFPVEGPIDILGPEGKGLRSRRIGAVDQDLASAIRVALTADRDACAAEGQRYGWSACTDQFLAHLAADRDALAG</sequence>
<dbReference type="Pfam" id="PF13439">
    <property type="entry name" value="Glyco_transf_4"/>
    <property type="match status" value="1"/>
</dbReference>
<dbReference type="EMBL" id="SDPT01000001">
    <property type="protein sequence ID" value="RXZ35385.1"/>
    <property type="molecule type" value="Genomic_DNA"/>
</dbReference>
<dbReference type="RefSeq" id="WP_129341153.1">
    <property type="nucleotide sequence ID" value="NZ_JACIDD010000001.1"/>
</dbReference>
<evidence type="ECO:0000259" key="1">
    <source>
        <dbReference type="Pfam" id="PF13439"/>
    </source>
</evidence>
<comment type="caution">
    <text evidence="2">The sequence shown here is derived from an EMBL/GenBank/DDBJ whole genome shotgun (WGS) entry which is preliminary data.</text>
</comment>
<dbReference type="Pfam" id="PF13692">
    <property type="entry name" value="Glyco_trans_1_4"/>
    <property type="match status" value="1"/>
</dbReference>
<keyword evidence="3" id="KW-1185">Reference proteome</keyword>
<evidence type="ECO:0000313" key="3">
    <source>
        <dbReference type="Proteomes" id="UP000292347"/>
    </source>
</evidence>
<dbReference type="OrthoDB" id="9790710at2"/>
<keyword evidence="2" id="KW-0808">Transferase</keyword>
<protein>
    <submittedName>
        <fullName evidence="2">Glycosyltransferase family 1 protein</fullName>
    </submittedName>
</protein>
<name>A0A4Q2IXK6_9SPHN</name>
<feature type="domain" description="Glycosyltransferase subfamily 4-like N-terminal" evidence="1">
    <location>
        <begin position="14"/>
        <end position="165"/>
    </location>
</feature>
<dbReference type="GO" id="GO:0016757">
    <property type="term" value="F:glycosyltransferase activity"/>
    <property type="evidence" value="ECO:0007669"/>
    <property type="project" value="UniProtKB-ARBA"/>
</dbReference>
<dbReference type="CDD" id="cd03814">
    <property type="entry name" value="GT4-like"/>
    <property type="match status" value="1"/>
</dbReference>